<feature type="domain" description="Fe2OG dioxygenase" evidence="3">
    <location>
        <begin position="196"/>
        <end position="316"/>
    </location>
</feature>
<dbReference type="GeneID" id="41974059"/>
<dbReference type="Pfam" id="PF03171">
    <property type="entry name" value="2OG-FeII_Oxy"/>
    <property type="match status" value="1"/>
</dbReference>
<reference evidence="4 5" key="1">
    <citation type="submission" date="2019-06" db="EMBL/GenBank/DDBJ databases">
        <title>Draft genome sequence of the filamentous fungus Phialemoniopsis curvata isolated from diesel fuel.</title>
        <authorList>
            <person name="Varaljay V.A."/>
            <person name="Lyon W.J."/>
            <person name="Crouch A.L."/>
            <person name="Drake C.E."/>
            <person name="Hollomon J.M."/>
            <person name="Nadeau L.J."/>
            <person name="Nunn H.S."/>
            <person name="Stevenson B.S."/>
            <person name="Bojanowski C.L."/>
            <person name="Crookes-Goodson W.J."/>
        </authorList>
    </citation>
    <scope>NUCLEOTIDE SEQUENCE [LARGE SCALE GENOMIC DNA]</scope>
    <source>
        <strain evidence="4 5">D216</strain>
    </source>
</reference>
<accession>A0A507AZS5</accession>
<dbReference type="InterPro" id="IPR026992">
    <property type="entry name" value="DIOX_N"/>
</dbReference>
<dbReference type="Gene3D" id="2.60.120.330">
    <property type="entry name" value="B-lactam Antibiotic, Isopenicillin N Synthase, Chain"/>
    <property type="match status" value="1"/>
</dbReference>
<keyword evidence="2" id="KW-0560">Oxidoreductase</keyword>
<evidence type="ECO:0000259" key="3">
    <source>
        <dbReference type="PROSITE" id="PS51471"/>
    </source>
</evidence>
<dbReference type="InterPro" id="IPR044861">
    <property type="entry name" value="IPNS-like_FE2OG_OXY"/>
</dbReference>
<dbReference type="InterPro" id="IPR027443">
    <property type="entry name" value="IPNS-like_sf"/>
</dbReference>
<dbReference type="EMBL" id="SKBQ01000038">
    <property type="protein sequence ID" value="TPX12967.1"/>
    <property type="molecule type" value="Genomic_DNA"/>
</dbReference>
<gene>
    <name evidence="4" type="ORF">E0L32_006612</name>
</gene>
<dbReference type="GO" id="GO:0046872">
    <property type="term" value="F:metal ion binding"/>
    <property type="evidence" value="ECO:0007669"/>
    <property type="project" value="UniProtKB-KW"/>
</dbReference>
<evidence type="ECO:0000313" key="4">
    <source>
        <dbReference type="EMBL" id="TPX12967.1"/>
    </source>
</evidence>
<dbReference type="GO" id="GO:0016491">
    <property type="term" value="F:oxidoreductase activity"/>
    <property type="evidence" value="ECO:0007669"/>
    <property type="project" value="UniProtKB-KW"/>
</dbReference>
<dbReference type="Proteomes" id="UP000319257">
    <property type="component" value="Unassembled WGS sequence"/>
</dbReference>
<dbReference type="OrthoDB" id="288590at2759"/>
<keyword evidence="2" id="KW-0479">Metal-binding</keyword>
<comment type="similarity">
    <text evidence="1 2">Belongs to the iron/ascorbate-dependent oxidoreductase family.</text>
</comment>
<dbReference type="Pfam" id="PF14226">
    <property type="entry name" value="DIOX_N"/>
    <property type="match status" value="2"/>
</dbReference>
<keyword evidence="2" id="KW-0408">Iron</keyword>
<dbReference type="AlphaFoldDB" id="A0A507AZS5"/>
<evidence type="ECO:0000313" key="5">
    <source>
        <dbReference type="Proteomes" id="UP000319257"/>
    </source>
</evidence>
<protein>
    <recommendedName>
        <fullName evidence="3">Fe2OG dioxygenase domain-containing protein</fullName>
    </recommendedName>
</protein>
<dbReference type="SUPFAM" id="SSF51197">
    <property type="entry name" value="Clavaminate synthase-like"/>
    <property type="match status" value="1"/>
</dbReference>
<comment type="caution">
    <text evidence="4">The sequence shown here is derived from an EMBL/GenBank/DDBJ whole genome shotgun (WGS) entry which is preliminary data.</text>
</comment>
<dbReference type="InterPro" id="IPR005123">
    <property type="entry name" value="Oxoglu/Fe-dep_dioxygenase_dom"/>
</dbReference>
<dbReference type="PANTHER" id="PTHR47990">
    <property type="entry name" value="2-OXOGLUTARATE (2OG) AND FE(II)-DEPENDENT OXYGENASE SUPERFAMILY PROTEIN-RELATED"/>
    <property type="match status" value="1"/>
</dbReference>
<organism evidence="4 5">
    <name type="scientific">Thyridium curvatum</name>
    <dbReference type="NCBI Taxonomy" id="1093900"/>
    <lineage>
        <taxon>Eukaryota</taxon>
        <taxon>Fungi</taxon>
        <taxon>Dikarya</taxon>
        <taxon>Ascomycota</taxon>
        <taxon>Pezizomycotina</taxon>
        <taxon>Sordariomycetes</taxon>
        <taxon>Sordariomycetidae</taxon>
        <taxon>Thyridiales</taxon>
        <taxon>Thyridiaceae</taxon>
        <taxon>Thyridium</taxon>
    </lineage>
</organism>
<dbReference type="InParanoid" id="A0A507AZS5"/>
<sequence length="354" mass="39578">MLDRLDFQEFYSPDTSERNGFCRRLVSSLKQKGFVRLVNHGVPPQDIDKAFLEVRFSFSNMGSGYGVQTDLVVVEQTQQFFQLPLEEKLKSPHPPTPNPHRGYSAFGVEVVATHSNFESKTPMPLLKDMKESYDIGSERDELYSNIWPPPGVQDSFQPFFMSFFSACYQAECAILEALSIGLGLPPQTLSERHANQSNELRLTHYPAVSRSEFASSTRIATHTDFGTITLLFQDSVGGLQVEFPFGSGNFLDVESGGRHECIINAGDCLQKWTGLHSTRHRVHLPKPPEETGTNGVGDGNDHLVEARYSIAYFAKPDRSVILRPLLGEKAHDDEQYMTAGEFQQMRISGTYASG</sequence>
<keyword evidence="5" id="KW-1185">Reference proteome</keyword>
<name>A0A507AZS5_9PEZI</name>
<dbReference type="InterPro" id="IPR050231">
    <property type="entry name" value="Iron_ascorbate_oxido_reductase"/>
</dbReference>
<dbReference type="GO" id="GO:0044283">
    <property type="term" value="P:small molecule biosynthetic process"/>
    <property type="evidence" value="ECO:0007669"/>
    <property type="project" value="UniProtKB-ARBA"/>
</dbReference>
<dbReference type="RefSeq" id="XP_030994678.1">
    <property type="nucleotide sequence ID" value="XM_031141264.1"/>
</dbReference>
<evidence type="ECO:0000256" key="1">
    <source>
        <dbReference type="ARBA" id="ARBA00008056"/>
    </source>
</evidence>
<dbReference type="PROSITE" id="PS51471">
    <property type="entry name" value="FE2OG_OXY"/>
    <property type="match status" value="1"/>
</dbReference>
<evidence type="ECO:0000256" key="2">
    <source>
        <dbReference type="RuleBase" id="RU003682"/>
    </source>
</evidence>
<dbReference type="STRING" id="1093900.A0A507AZS5"/>
<proteinExistence type="inferred from homology"/>